<dbReference type="AlphaFoldDB" id="A0A699ILB8"/>
<feature type="compositionally biased region" description="Gly residues" evidence="1">
    <location>
        <begin position="57"/>
        <end position="76"/>
    </location>
</feature>
<comment type="caution">
    <text evidence="2">The sequence shown here is derived from an EMBL/GenBank/DDBJ whole genome shotgun (WGS) entry which is preliminary data.</text>
</comment>
<protein>
    <submittedName>
        <fullName evidence="2">Uncharacterized protein</fullName>
    </submittedName>
</protein>
<sequence length="76" mass="6981">MAAARQPLAAVRQPHPLLLPLSKRTPPSAVRHVGGGFGGVAGGIGVGDVVLLPAADGGEGSSGGGGGDSSGGGGGE</sequence>
<feature type="region of interest" description="Disordered" evidence="1">
    <location>
        <begin position="52"/>
        <end position="76"/>
    </location>
</feature>
<gene>
    <name evidence="2" type="ORF">Tci_538577</name>
</gene>
<proteinExistence type="predicted"/>
<reference evidence="2" key="1">
    <citation type="journal article" date="2019" name="Sci. Rep.">
        <title>Draft genome of Tanacetum cinerariifolium, the natural source of mosquito coil.</title>
        <authorList>
            <person name="Yamashiro T."/>
            <person name="Shiraishi A."/>
            <person name="Satake H."/>
            <person name="Nakayama K."/>
        </authorList>
    </citation>
    <scope>NUCLEOTIDE SEQUENCE</scope>
</reference>
<evidence type="ECO:0000256" key="1">
    <source>
        <dbReference type="SAM" id="MobiDB-lite"/>
    </source>
</evidence>
<dbReference type="EMBL" id="BKCJ010307400">
    <property type="protein sequence ID" value="GEZ66604.1"/>
    <property type="molecule type" value="Genomic_DNA"/>
</dbReference>
<evidence type="ECO:0000313" key="2">
    <source>
        <dbReference type="EMBL" id="GEZ66604.1"/>
    </source>
</evidence>
<name>A0A699ILB8_TANCI</name>
<organism evidence="2">
    <name type="scientific">Tanacetum cinerariifolium</name>
    <name type="common">Dalmatian daisy</name>
    <name type="synonym">Chrysanthemum cinerariifolium</name>
    <dbReference type="NCBI Taxonomy" id="118510"/>
    <lineage>
        <taxon>Eukaryota</taxon>
        <taxon>Viridiplantae</taxon>
        <taxon>Streptophyta</taxon>
        <taxon>Embryophyta</taxon>
        <taxon>Tracheophyta</taxon>
        <taxon>Spermatophyta</taxon>
        <taxon>Magnoliopsida</taxon>
        <taxon>eudicotyledons</taxon>
        <taxon>Gunneridae</taxon>
        <taxon>Pentapetalae</taxon>
        <taxon>asterids</taxon>
        <taxon>campanulids</taxon>
        <taxon>Asterales</taxon>
        <taxon>Asteraceae</taxon>
        <taxon>Asteroideae</taxon>
        <taxon>Anthemideae</taxon>
        <taxon>Anthemidinae</taxon>
        <taxon>Tanacetum</taxon>
    </lineage>
</organism>
<accession>A0A699ILB8</accession>